<dbReference type="RefSeq" id="WP_111716604.1">
    <property type="nucleotide sequence ID" value="NZ_JBHSSR010000015.1"/>
</dbReference>
<proteinExistence type="predicted"/>
<dbReference type="AlphaFoldDB" id="A0A327ZP10"/>
<evidence type="ECO:0000313" key="1">
    <source>
        <dbReference type="EMBL" id="RAK44101.1"/>
    </source>
</evidence>
<name>A0A327ZP10_9STAP</name>
<keyword evidence="2" id="KW-1185">Reference proteome</keyword>
<dbReference type="Proteomes" id="UP000249808">
    <property type="component" value="Unassembled WGS sequence"/>
</dbReference>
<accession>A0A327ZP10</accession>
<gene>
    <name evidence="1" type="ORF">BHU61_10010</name>
</gene>
<reference evidence="1 2" key="1">
    <citation type="journal article" date="2018" name="Front. Microbiol.">
        <title>Description and Comparative Genomics of Macrococcus caseolyticus subsp. hominis subsp. nov., Macrococcus goetzii sp. nov., Macrococcus epidermidis sp. nov., and Macrococcus bohemicus sp. nov., Novel Macrococci From Human Clinical Material With Virulence Potential and Suspected Uptake of Foreign DNA by Natural Transformation.</title>
        <authorList>
            <person name="Maslanova I."/>
            <person name="Wertheimer Z."/>
            <person name="Sedlacek I."/>
            <person name="Svec P."/>
            <person name="Indrakova A."/>
            <person name="Kovarovic V."/>
            <person name="Schumann P."/>
            <person name="Sproer C."/>
            <person name="Kralova S."/>
            <person name="Sedo O."/>
            <person name="Kristofova L."/>
            <person name="Vrbovska V."/>
            <person name="Fuzik T."/>
            <person name="Petras P."/>
            <person name="Zdrahal Z."/>
            <person name="Ruzickova V."/>
            <person name="Doskar J."/>
            <person name="Pantucek R."/>
        </authorList>
    </citation>
    <scope>NUCLEOTIDE SEQUENCE [LARGE SCALE GENOMIC DNA]</scope>
    <source>
        <strain evidence="1 2">01/688</strain>
    </source>
</reference>
<dbReference type="EMBL" id="PZJH01000005">
    <property type="protein sequence ID" value="RAK44101.1"/>
    <property type="molecule type" value="Genomic_DNA"/>
</dbReference>
<organism evidence="1 2">
    <name type="scientific">Macrococcus epidermidis</name>
    <dbReference type="NCBI Taxonomy" id="1902580"/>
    <lineage>
        <taxon>Bacteria</taxon>
        <taxon>Bacillati</taxon>
        <taxon>Bacillota</taxon>
        <taxon>Bacilli</taxon>
        <taxon>Bacillales</taxon>
        <taxon>Staphylococcaceae</taxon>
        <taxon>Macrococcus</taxon>
    </lineage>
</organism>
<comment type="caution">
    <text evidence="1">The sequence shown here is derived from an EMBL/GenBank/DDBJ whole genome shotgun (WGS) entry which is preliminary data.</text>
</comment>
<sequence>MNLKHSSLISLFTNYLEDKNISYDIIYADKYGIEEKNNAKNIYKFELKFKDTTSKIQKVIKYIEFAKFAKNILKENDYKLIIVWRTETALLLFRYLYFSKSKFILNIRDYCFEKNVIIQSLIKKLVDKSTFTAISSKGFLRFLPRSNKYIFVNSYNKTILPNEIEKNMRASKPINISFIGYVRFIDQDINLINEFKNDERFTLSFIGAGSEKLRDFIKENKIKNVILEDGFPVDETMRYLRNADIINNLYGSGIISLDTAISTRYYHSVLLNKPILVSEGTYMSTLVDENQGYKVNIYNGLADKIYDWYLKIDFEKLYLDNQNKLKEIIKEDIEFIDELNKIFEDGGKYQTVI</sequence>
<protein>
    <submittedName>
        <fullName evidence="1">Capsular biosynthesis protein</fullName>
    </submittedName>
</protein>
<evidence type="ECO:0000313" key="2">
    <source>
        <dbReference type="Proteomes" id="UP000249808"/>
    </source>
</evidence>
<dbReference type="SUPFAM" id="SSF53756">
    <property type="entry name" value="UDP-Glycosyltransferase/glycogen phosphorylase"/>
    <property type="match status" value="1"/>
</dbReference>